<dbReference type="GO" id="GO:0005988">
    <property type="term" value="P:lactose metabolic process"/>
    <property type="evidence" value="ECO:0007669"/>
    <property type="project" value="UniProtKB-KW"/>
</dbReference>
<evidence type="ECO:0000256" key="3">
    <source>
        <dbReference type="ARBA" id="ARBA00022736"/>
    </source>
</evidence>
<dbReference type="InterPro" id="IPR002173">
    <property type="entry name" value="Carboh/pur_kinase_PfkB_CS"/>
</dbReference>
<proteinExistence type="inferred from homology"/>
<dbReference type="EC" id="2.7.1.144" evidence="7"/>
<dbReference type="EMBL" id="SDGV01000001">
    <property type="protein sequence ID" value="THB62371.1"/>
    <property type="molecule type" value="Genomic_DNA"/>
</dbReference>
<dbReference type="GO" id="GO:2001059">
    <property type="term" value="P:D-tagatose 6-phosphate catabolic process"/>
    <property type="evidence" value="ECO:0007669"/>
    <property type="project" value="UniProtKB-UniPathway"/>
</dbReference>
<name>A0A4S3B5J8_9ENTE</name>
<evidence type="ECO:0000259" key="8">
    <source>
        <dbReference type="Pfam" id="PF00294"/>
    </source>
</evidence>
<dbReference type="UniPathway" id="UPA00704">
    <property type="reaction ID" value="UER00715"/>
</dbReference>
<keyword evidence="5 9" id="KW-0418">Kinase</keyword>
<dbReference type="GO" id="GO:0005524">
    <property type="term" value="F:ATP binding"/>
    <property type="evidence" value="ECO:0007669"/>
    <property type="project" value="UniProtKB-KW"/>
</dbReference>
<comment type="caution">
    <text evidence="9">The sequence shown here is derived from an EMBL/GenBank/DDBJ whole genome shotgun (WGS) entry which is preliminary data.</text>
</comment>
<comment type="similarity">
    <text evidence="7">Belongs to the carbohydrate kinase PfkB family. LacC subfamily.</text>
</comment>
<comment type="pathway">
    <text evidence="7">Carbohydrate metabolism; D-tagatose 6-phosphate degradation; D-glyceraldehyde 3-phosphate and glycerone phosphate from D-tagatose 6-phosphate: step 1/2.</text>
</comment>
<evidence type="ECO:0000256" key="7">
    <source>
        <dbReference type="PIRNR" id="PIRNR000535"/>
    </source>
</evidence>
<dbReference type="GO" id="GO:0016052">
    <property type="term" value="P:carbohydrate catabolic process"/>
    <property type="evidence" value="ECO:0007669"/>
    <property type="project" value="UniProtKB-ARBA"/>
</dbReference>
<gene>
    <name evidence="9" type="ORF">ESZ54_00730</name>
</gene>
<dbReference type="Pfam" id="PF00294">
    <property type="entry name" value="PfkB"/>
    <property type="match status" value="1"/>
</dbReference>
<evidence type="ECO:0000256" key="4">
    <source>
        <dbReference type="ARBA" id="ARBA00022741"/>
    </source>
</evidence>
<comment type="similarity">
    <text evidence="1">Belongs to the carbohydrate kinase pfkB family.</text>
</comment>
<dbReference type="InterPro" id="IPR017583">
    <property type="entry name" value="Tagatose/fructose_Pkinase"/>
</dbReference>
<dbReference type="Gene3D" id="3.40.1190.20">
    <property type="match status" value="1"/>
</dbReference>
<dbReference type="SUPFAM" id="SSF53613">
    <property type="entry name" value="Ribokinase-like"/>
    <property type="match status" value="1"/>
</dbReference>
<evidence type="ECO:0000313" key="10">
    <source>
        <dbReference type="Proteomes" id="UP000310506"/>
    </source>
</evidence>
<keyword evidence="4 7" id="KW-0547">Nucleotide-binding</keyword>
<keyword evidence="6 7" id="KW-0067">ATP-binding</keyword>
<reference evidence="9 10" key="1">
    <citation type="submission" date="2019-01" db="EMBL/GenBank/DDBJ databases">
        <title>Vagococcus silagei sp. nov. isolated from brewer's grain.</title>
        <authorList>
            <person name="Guu J.-R."/>
        </authorList>
    </citation>
    <scope>NUCLEOTIDE SEQUENCE [LARGE SCALE GENOMIC DNA]</scope>
    <source>
        <strain evidence="9 10">2B-2</strain>
    </source>
</reference>
<keyword evidence="10" id="KW-1185">Reference proteome</keyword>
<dbReference type="RefSeq" id="WP_136135757.1">
    <property type="nucleotide sequence ID" value="NZ_SDGV01000001.1"/>
</dbReference>
<dbReference type="PIRSF" id="PIRSF000535">
    <property type="entry name" value="1PFK/6PFK/LacC"/>
    <property type="match status" value="1"/>
</dbReference>
<keyword evidence="2 7" id="KW-0808">Transferase</keyword>
<keyword evidence="3 7" id="KW-0423">Lactose metabolism</keyword>
<dbReference type="GO" id="GO:0009024">
    <property type="term" value="F:tagatose-6-phosphate kinase activity"/>
    <property type="evidence" value="ECO:0007669"/>
    <property type="project" value="UniProtKB-EC"/>
</dbReference>
<evidence type="ECO:0000256" key="1">
    <source>
        <dbReference type="ARBA" id="ARBA00005380"/>
    </source>
</evidence>
<dbReference type="NCBIfam" id="TIGR03168">
    <property type="entry name" value="1-PFK"/>
    <property type="match status" value="1"/>
</dbReference>
<organism evidence="9 10">
    <name type="scientific">Vagococcus silagei</name>
    <dbReference type="NCBI Taxonomy" id="2508885"/>
    <lineage>
        <taxon>Bacteria</taxon>
        <taxon>Bacillati</taxon>
        <taxon>Bacillota</taxon>
        <taxon>Bacilli</taxon>
        <taxon>Lactobacillales</taxon>
        <taxon>Enterococcaceae</taxon>
        <taxon>Vagococcus</taxon>
    </lineage>
</organism>
<accession>A0A4S3B5J8</accession>
<dbReference type="InterPro" id="IPR029056">
    <property type="entry name" value="Ribokinase-like"/>
</dbReference>
<feature type="domain" description="Carbohydrate kinase PfkB" evidence="8">
    <location>
        <begin position="23"/>
        <end position="294"/>
    </location>
</feature>
<dbReference type="CDD" id="cd01164">
    <property type="entry name" value="FruK_PfkB_like"/>
    <property type="match status" value="1"/>
</dbReference>
<dbReference type="FunFam" id="3.40.1190.20:FF:000001">
    <property type="entry name" value="Phosphofructokinase"/>
    <property type="match status" value="1"/>
</dbReference>
<evidence type="ECO:0000256" key="2">
    <source>
        <dbReference type="ARBA" id="ARBA00022679"/>
    </source>
</evidence>
<evidence type="ECO:0000256" key="5">
    <source>
        <dbReference type="ARBA" id="ARBA00022777"/>
    </source>
</evidence>
<dbReference type="InterPro" id="IPR011611">
    <property type="entry name" value="PfkB_dom"/>
</dbReference>
<protein>
    <recommendedName>
        <fullName evidence="7">Tagatose-6-phosphate kinase</fullName>
        <ecNumber evidence="7">2.7.1.144</ecNumber>
    </recommendedName>
</protein>
<dbReference type="PROSITE" id="PS00584">
    <property type="entry name" value="PFKB_KINASES_2"/>
    <property type="match status" value="1"/>
</dbReference>
<comment type="catalytic activity">
    <reaction evidence="7">
        <text>D-tagatofuranose 6-phosphate + ATP = D-tagatofuranose 1,6-bisphosphate + ADP + H(+)</text>
        <dbReference type="Rhea" id="RHEA:12420"/>
        <dbReference type="ChEBI" id="CHEBI:15378"/>
        <dbReference type="ChEBI" id="CHEBI:30616"/>
        <dbReference type="ChEBI" id="CHEBI:58694"/>
        <dbReference type="ChEBI" id="CHEBI:58695"/>
        <dbReference type="ChEBI" id="CHEBI:456216"/>
        <dbReference type="EC" id="2.7.1.144"/>
    </reaction>
</comment>
<dbReference type="OrthoDB" id="9801219at2"/>
<dbReference type="GO" id="GO:0044281">
    <property type="term" value="P:small molecule metabolic process"/>
    <property type="evidence" value="ECO:0007669"/>
    <property type="project" value="UniProtKB-ARBA"/>
</dbReference>
<dbReference type="AlphaFoldDB" id="A0A4S3B5J8"/>
<dbReference type="PANTHER" id="PTHR46566">
    <property type="entry name" value="1-PHOSPHOFRUCTOKINASE-RELATED"/>
    <property type="match status" value="1"/>
</dbReference>
<dbReference type="GO" id="GO:0005829">
    <property type="term" value="C:cytosol"/>
    <property type="evidence" value="ECO:0007669"/>
    <property type="project" value="TreeGrafter"/>
</dbReference>
<dbReference type="GO" id="GO:0008443">
    <property type="term" value="F:phosphofructokinase activity"/>
    <property type="evidence" value="ECO:0007669"/>
    <property type="project" value="UniProtKB-ARBA"/>
</dbReference>
<evidence type="ECO:0000313" key="9">
    <source>
        <dbReference type="EMBL" id="THB62371.1"/>
    </source>
</evidence>
<dbReference type="PANTHER" id="PTHR46566:SF5">
    <property type="entry name" value="1-PHOSPHOFRUCTOKINASE"/>
    <property type="match status" value="1"/>
</dbReference>
<dbReference type="Proteomes" id="UP000310506">
    <property type="component" value="Unassembled WGS sequence"/>
</dbReference>
<evidence type="ECO:0000256" key="6">
    <source>
        <dbReference type="ARBA" id="ARBA00022840"/>
    </source>
</evidence>
<sequence length="312" mass="33550">MVLAITLNPSLDISYPIETLKINDVNRCQTVSKTAGGKGLNVARVIHQMDGSVVATGFLGGNIGKYIEDQLTEQEIQHQFQHINGETRNCIAILHDQGQQTEVLEGGPTLSVEDLEKLKALLEDLVGAHDVVTISGSLSKGLPEDSYVQLIEQLNAKNKKVILDSSGGSLKAVLNSNVKPYAIKPNLTEIEELTGVAVSLEDLTGLKSLLLGEQFMAIPLIVISLGADGAFVKSGKQFYRVTIPKINVVNPVGSGDSTVAGLALALEKQASLEEILKTAMALGLLNTMEQKTGFVNPLNFDKYFELVKVEEI</sequence>